<dbReference type="GeneID" id="78294732"/>
<dbReference type="EMBL" id="QEKH01000008">
    <property type="protein sequence ID" value="PVY43522.1"/>
    <property type="molecule type" value="Genomic_DNA"/>
</dbReference>
<protein>
    <submittedName>
        <fullName evidence="2">Uncharacterized protein</fullName>
    </submittedName>
</protein>
<name>A0A2U1B4J1_9BACT</name>
<accession>A0A2U1B4J1</accession>
<organism evidence="2 3">
    <name type="scientific">Victivallis vadensis</name>
    <dbReference type="NCBI Taxonomy" id="172901"/>
    <lineage>
        <taxon>Bacteria</taxon>
        <taxon>Pseudomonadati</taxon>
        <taxon>Lentisphaerota</taxon>
        <taxon>Lentisphaeria</taxon>
        <taxon>Victivallales</taxon>
        <taxon>Victivallaceae</taxon>
        <taxon>Victivallis</taxon>
    </lineage>
</organism>
<sequence length="211" mass="24355">MPKVLRTVLLTILLTAGALLSGADLLDTLGEQLDKLEPRFWPALARSPDSDYHKQTKELLRETMGTCRDIQRELSRQGIRFEPNTAGEMMKLQRMFDEDVKRSMASCYTVRIPATGMTAYDREFQRLQSRQGKRKADKKTASLSTVDPDAYENWLNDQVNRSLKQIRRSSGDRNARQDENMKSKITEFCEAVAKIRVALVRLRQEVKLQFR</sequence>
<feature type="chain" id="PRO_5015569292" evidence="1">
    <location>
        <begin position="24"/>
        <end position="211"/>
    </location>
</feature>
<keyword evidence="1" id="KW-0732">Signal</keyword>
<dbReference type="OrthoDB" id="10009885at2"/>
<comment type="caution">
    <text evidence="2">The sequence shown here is derived from an EMBL/GenBank/DDBJ whole genome shotgun (WGS) entry which is preliminary data.</text>
</comment>
<evidence type="ECO:0000313" key="3">
    <source>
        <dbReference type="Proteomes" id="UP000245959"/>
    </source>
</evidence>
<dbReference type="AlphaFoldDB" id="A0A2U1B4J1"/>
<dbReference type="RefSeq" id="WP_116883426.1">
    <property type="nucleotide sequence ID" value="NZ_CABMMC010000014.1"/>
</dbReference>
<evidence type="ECO:0000256" key="1">
    <source>
        <dbReference type="SAM" id="SignalP"/>
    </source>
</evidence>
<dbReference type="Proteomes" id="UP000245959">
    <property type="component" value="Unassembled WGS sequence"/>
</dbReference>
<evidence type="ECO:0000313" key="2">
    <source>
        <dbReference type="EMBL" id="PVY43522.1"/>
    </source>
</evidence>
<proteinExistence type="predicted"/>
<gene>
    <name evidence="2" type="ORF">C8D82_10848</name>
</gene>
<feature type="signal peptide" evidence="1">
    <location>
        <begin position="1"/>
        <end position="23"/>
    </location>
</feature>
<reference evidence="2 3" key="1">
    <citation type="submission" date="2018-04" db="EMBL/GenBank/DDBJ databases">
        <title>Genomic Encyclopedia of Type Strains, Phase IV (KMG-IV): sequencing the most valuable type-strain genomes for metagenomic binning, comparative biology and taxonomic classification.</title>
        <authorList>
            <person name="Goeker M."/>
        </authorList>
    </citation>
    <scope>NUCLEOTIDE SEQUENCE [LARGE SCALE GENOMIC DNA]</scope>
    <source>
        <strain evidence="2 3">DSM 14823</strain>
    </source>
</reference>
<keyword evidence="3" id="KW-1185">Reference proteome</keyword>